<organism evidence="2 3">
    <name type="scientific">[Clostridium] fimetarium</name>
    <dbReference type="NCBI Taxonomy" id="99656"/>
    <lineage>
        <taxon>Bacteria</taxon>
        <taxon>Bacillati</taxon>
        <taxon>Bacillota</taxon>
        <taxon>Clostridia</taxon>
        <taxon>Lachnospirales</taxon>
        <taxon>Lachnospiraceae</taxon>
    </lineage>
</organism>
<dbReference type="InterPro" id="IPR013830">
    <property type="entry name" value="SGNH_hydro"/>
</dbReference>
<dbReference type="Gene3D" id="3.40.50.1110">
    <property type="entry name" value="SGNH hydrolase"/>
    <property type="match status" value="1"/>
</dbReference>
<dbReference type="GO" id="GO:0004622">
    <property type="term" value="F:phosphatidylcholine lysophospholipase activity"/>
    <property type="evidence" value="ECO:0007669"/>
    <property type="project" value="TreeGrafter"/>
</dbReference>
<dbReference type="PANTHER" id="PTHR30383">
    <property type="entry name" value="THIOESTERASE 1/PROTEASE 1/LYSOPHOSPHOLIPASE L1"/>
    <property type="match status" value="1"/>
</dbReference>
<reference evidence="2 3" key="1">
    <citation type="submission" date="2016-10" db="EMBL/GenBank/DDBJ databases">
        <authorList>
            <person name="de Groot N.N."/>
        </authorList>
    </citation>
    <scope>NUCLEOTIDE SEQUENCE [LARGE SCALE GENOMIC DNA]</scope>
    <source>
        <strain evidence="2 3">DSM 9179</strain>
    </source>
</reference>
<accession>A0A1I0PUR1</accession>
<evidence type="ECO:0000259" key="1">
    <source>
        <dbReference type="Pfam" id="PF13472"/>
    </source>
</evidence>
<gene>
    <name evidence="2" type="ORF">SAMN05421659_10615</name>
</gene>
<evidence type="ECO:0000313" key="2">
    <source>
        <dbReference type="EMBL" id="SEW18142.1"/>
    </source>
</evidence>
<dbReference type="EMBL" id="FOJI01000006">
    <property type="protein sequence ID" value="SEW18142.1"/>
    <property type="molecule type" value="Genomic_DNA"/>
</dbReference>
<dbReference type="CDD" id="cd00229">
    <property type="entry name" value="SGNH_hydrolase"/>
    <property type="match status" value="1"/>
</dbReference>
<dbReference type="AlphaFoldDB" id="A0A1I0PUR1"/>
<proteinExistence type="predicted"/>
<dbReference type="Pfam" id="PF13472">
    <property type="entry name" value="Lipase_GDSL_2"/>
    <property type="match status" value="1"/>
</dbReference>
<dbReference type="RefSeq" id="WP_092452979.1">
    <property type="nucleotide sequence ID" value="NZ_FOJI01000006.1"/>
</dbReference>
<name>A0A1I0PUR1_9FIRM</name>
<dbReference type="STRING" id="99656.SAMN05421659_10615"/>
<evidence type="ECO:0000313" key="3">
    <source>
        <dbReference type="Proteomes" id="UP000199701"/>
    </source>
</evidence>
<protein>
    <submittedName>
        <fullName evidence="2">Lysophospholipase L1</fullName>
    </submittedName>
</protein>
<dbReference type="OrthoDB" id="2513075at2"/>
<dbReference type="PANTHER" id="PTHR30383:SF5">
    <property type="entry name" value="SGNH HYDROLASE-TYPE ESTERASE DOMAIN-CONTAINING PROTEIN"/>
    <property type="match status" value="1"/>
</dbReference>
<dbReference type="InterPro" id="IPR036514">
    <property type="entry name" value="SGNH_hydro_sf"/>
</dbReference>
<dbReference type="SUPFAM" id="SSF52266">
    <property type="entry name" value="SGNH hydrolase"/>
    <property type="match status" value="1"/>
</dbReference>
<dbReference type="Proteomes" id="UP000199701">
    <property type="component" value="Unassembled WGS sequence"/>
</dbReference>
<dbReference type="InterPro" id="IPR051532">
    <property type="entry name" value="Ester_Hydrolysis_Enzymes"/>
</dbReference>
<keyword evidence="3" id="KW-1185">Reference proteome</keyword>
<feature type="domain" description="SGNH hydrolase-type esterase" evidence="1">
    <location>
        <begin position="15"/>
        <end position="220"/>
    </location>
</feature>
<sequence>MIRKMLEQMINIELFGDSILKGIQVNPINKKYYINNEIDIETLSEKYLLHIKNYSSFGCTVTKGNNLLKKRLEKNIACDAIIMDYGGNDCDYNWRAISENPEGNYSPNTPIEIFTETYCDIIDTLRKKGILPILTTLPPLQAQNFFDWFCKDLNKKNILKWLGEIKNIYYHQEIYSKAVEKIAFEKHVPLVDLRGAFLKAENMSELFCEDGTHPNTAGQKVIASSFNDFADGFLYA</sequence>